<dbReference type="NCBIfam" id="TIGR01557">
    <property type="entry name" value="myb_SHAQKYF"/>
    <property type="match status" value="1"/>
</dbReference>
<evidence type="ECO:0000259" key="6">
    <source>
        <dbReference type="PROSITE" id="PS50090"/>
    </source>
</evidence>
<dbReference type="InterPro" id="IPR017930">
    <property type="entry name" value="Myb_dom"/>
</dbReference>
<keyword evidence="1" id="KW-0805">Transcription regulation</keyword>
<dbReference type="PANTHER" id="PTHR44042:SF11">
    <property type="entry name" value="OS06G0173800 PROTEIN"/>
    <property type="match status" value="1"/>
</dbReference>
<feature type="compositionally biased region" description="Pro residues" evidence="5">
    <location>
        <begin position="211"/>
        <end position="227"/>
    </location>
</feature>
<dbReference type="InterPro" id="IPR009057">
    <property type="entry name" value="Homeodomain-like_sf"/>
</dbReference>
<dbReference type="Proteomes" id="UP001157974">
    <property type="component" value="Unassembled WGS sequence"/>
</dbReference>
<accession>A0AAV8V1R9</accession>
<feature type="domain" description="Myb-like" evidence="6">
    <location>
        <begin position="137"/>
        <end position="180"/>
    </location>
</feature>
<dbReference type="SUPFAM" id="SSF46689">
    <property type="entry name" value="Homeodomain-like"/>
    <property type="match status" value="1"/>
</dbReference>
<dbReference type="InterPro" id="IPR006447">
    <property type="entry name" value="Myb_dom_plants"/>
</dbReference>
<dbReference type="Pfam" id="PF00249">
    <property type="entry name" value="Myb_DNA-binding"/>
    <property type="match status" value="1"/>
</dbReference>
<keyword evidence="3" id="KW-0539">Nucleus</keyword>
<keyword evidence="4" id="KW-0175">Coiled coil</keyword>
<evidence type="ECO:0008006" key="10">
    <source>
        <dbReference type="Google" id="ProtNLM"/>
    </source>
</evidence>
<dbReference type="CDD" id="cd00167">
    <property type="entry name" value="SANT"/>
    <property type="match status" value="1"/>
</dbReference>
<dbReference type="Gene3D" id="1.10.10.60">
    <property type="entry name" value="Homeodomain-like"/>
    <property type="match status" value="1"/>
</dbReference>
<evidence type="ECO:0000256" key="4">
    <source>
        <dbReference type="SAM" id="Coils"/>
    </source>
</evidence>
<dbReference type="GO" id="GO:0003677">
    <property type="term" value="F:DNA binding"/>
    <property type="evidence" value="ECO:0007669"/>
    <property type="project" value="InterPro"/>
</dbReference>
<keyword evidence="9" id="KW-1185">Reference proteome</keyword>
<dbReference type="PANTHER" id="PTHR44042">
    <property type="entry name" value="DUPLICATED HOMEODOMAIN-LIKE SUPERFAMILY PROTEIN-RELATED"/>
    <property type="match status" value="1"/>
</dbReference>
<feature type="compositionally biased region" description="Low complexity" evidence="5">
    <location>
        <begin position="198"/>
        <end position="210"/>
    </location>
</feature>
<evidence type="ECO:0000259" key="7">
    <source>
        <dbReference type="PROSITE" id="PS51294"/>
    </source>
</evidence>
<sequence length="287" mass="32487">MGEAMTETWNDELNMIGGAMGVKSPDELVSVKRSILDIVVVQQQKRILELEEKLSRTKQEMMDLERQKERKCKDVAASSPNVKICTTSSTPKLSERKHVEVHASVSTPKVANPAISKGKSKSAPLRSPVLSMLPRYWTEEEHRKFLEGRKLYGPKNYAAISAVVGTRTPKQVRTHAQKYEMRLVRENAMRNFMGSRQMFQRQQTQTQTNQKPPPAAYPQPPESPPCVVPEASMPHDSFDDAEEFDSTTNSFFEDLQESEIPKAHHVLDDLDCCYLGDGFLDDEKTSM</sequence>
<dbReference type="AlphaFoldDB" id="A0AAV8V1R9"/>
<feature type="region of interest" description="Disordered" evidence="5">
    <location>
        <begin position="198"/>
        <end position="247"/>
    </location>
</feature>
<evidence type="ECO:0000256" key="3">
    <source>
        <dbReference type="ARBA" id="ARBA00023242"/>
    </source>
</evidence>
<evidence type="ECO:0000256" key="5">
    <source>
        <dbReference type="SAM" id="MobiDB-lite"/>
    </source>
</evidence>
<feature type="domain" description="HTH myb-type" evidence="7">
    <location>
        <begin position="137"/>
        <end position="184"/>
    </location>
</feature>
<dbReference type="InterPro" id="IPR001005">
    <property type="entry name" value="SANT/Myb"/>
</dbReference>
<dbReference type="PROSITE" id="PS51294">
    <property type="entry name" value="HTH_MYB"/>
    <property type="match status" value="1"/>
</dbReference>
<dbReference type="SMART" id="SM00717">
    <property type="entry name" value="SANT"/>
    <property type="match status" value="1"/>
</dbReference>
<gene>
    <name evidence="8" type="ORF">NDN08_005164</name>
</gene>
<evidence type="ECO:0000313" key="8">
    <source>
        <dbReference type="EMBL" id="KAJ8908455.1"/>
    </source>
</evidence>
<organism evidence="8 9">
    <name type="scientific">Rhodosorus marinus</name>
    <dbReference type="NCBI Taxonomy" id="101924"/>
    <lineage>
        <taxon>Eukaryota</taxon>
        <taxon>Rhodophyta</taxon>
        <taxon>Stylonematophyceae</taxon>
        <taxon>Stylonematales</taxon>
        <taxon>Stylonemataceae</taxon>
        <taxon>Rhodosorus</taxon>
    </lineage>
</organism>
<dbReference type="PROSITE" id="PS50090">
    <property type="entry name" value="MYB_LIKE"/>
    <property type="match status" value="1"/>
</dbReference>
<evidence type="ECO:0000256" key="1">
    <source>
        <dbReference type="ARBA" id="ARBA00023015"/>
    </source>
</evidence>
<keyword evidence="2" id="KW-0804">Transcription</keyword>
<comment type="caution">
    <text evidence="8">The sequence shown here is derived from an EMBL/GenBank/DDBJ whole genome shotgun (WGS) entry which is preliminary data.</text>
</comment>
<name>A0AAV8V1R9_9RHOD</name>
<proteinExistence type="predicted"/>
<evidence type="ECO:0000313" key="9">
    <source>
        <dbReference type="Proteomes" id="UP001157974"/>
    </source>
</evidence>
<dbReference type="EMBL" id="JAMWBK010000001">
    <property type="protein sequence ID" value="KAJ8908455.1"/>
    <property type="molecule type" value="Genomic_DNA"/>
</dbReference>
<feature type="coiled-coil region" evidence="4">
    <location>
        <begin position="40"/>
        <end position="74"/>
    </location>
</feature>
<protein>
    <recommendedName>
        <fullName evidence="10">HTH myb-type domain-containing protein</fullName>
    </recommendedName>
</protein>
<reference evidence="8 9" key="1">
    <citation type="journal article" date="2023" name="Nat. Commun.">
        <title>Origin of minicircular mitochondrial genomes in red algae.</title>
        <authorList>
            <person name="Lee Y."/>
            <person name="Cho C.H."/>
            <person name="Lee Y.M."/>
            <person name="Park S.I."/>
            <person name="Yang J.H."/>
            <person name="West J.A."/>
            <person name="Bhattacharya D."/>
            <person name="Yoon H.S."/>
        </authorList>
    </citation>
    <scope>NUCLEOTIDE SEQUENCE [LARGE SCALE GENOMIC DNA]</scope>
    <source>
        <strain evidence="8 9">CCMP1338</strain>
        <tissue evidence="8">Whole cell</tissue>
    </source>
</reference>
<evidence type="ECO:0000256" key="2">
    <source>
        <dbReference type="ARBA" id="ARBA00023163"/>
    </source>
</evidence>